<name>A0A1Q8W4E2_9ACTO</name>
<comment type="caution">
    <text evidence="5">The sequence shown here is derived from an EMBL/GenBank/DDBJ whole genome shotgun (WGS) entry which is preliminary data.</text>
</comment>
<dbReference type="SUPFAM" id="SSF52540">
    <property type="entry name" value="P-loop containing nucleoside triphosphate hydrolases"/>
    <property type="match status" value="1"/>
</dbReference>
<accession>A0A1Q8W4E2</accession>
<dbReference type="Proteomes" id="UP000186855">
    <property type="component" value="Unassembled WGS sequence"/>
</dbReference>
<dbReference type="GO" id="GO:0006302">
    <property type="term" value="P:double-strand break repair"/>
    <property type="evidence" value="ECO:0007669"/>
    <property type="project" value="TreeGrafter"/>
</dbReference>
<sequence>MTAALGRLVVEGFRSIRRLELDLTTDVTVLIGANGSGKSNLVSALELVSRVVDDTATDRLTRQAGVARQYFDGPSGSVDSILIELTQEKSSNSGLSLTYRTRIENDINDQPLYTEELTFQDNSGTPRLFRQEFGPSQHSAIQRIACNPAHELYGAVESFIPLVSSCRVFHFDDVSANAPVKGFSTVGDDVYLRSDAENIAAYLLKVRNDHPEHYQRIVSAVRHVTPFFDDFVLVPDPSERIRLRWKQRGLDRTFLAHEASDGTLRFICLATLLLGPDLPATVVLDEPELGLHPAAIGLLAEMTHIAGRNGHKVILATQSVPLLSHFALEEVVVLERVDGATQATRPDRAALEGFLEDYSTGSLWEMNLLGGRPAHEGRA</sequence>
<dbReference type="Pfam" id="PF13304">
    <property type="entry name" value="AAA_21"/>
    <property type="match status" value="1"/>
</dbReference>
<dbReference type="CDD" id="cd00267">
    <property type="entry name" value="ABC_ATPase"/>
    <property type="match status" value="1"/>
</dbReference>
<dbReference type="PANTHER" id="PTHR32182:SF22">
    <property type="entry name" value="ATP-DEPENDENT ENDONUCLEASE, OLD FAMILY-RELATED"/>
    <property type="match status" value="1"/>
</dbReference>
<evidence type="ECO:0000259" key="3">
    <source>
        <dbReference type="Pfam" id="PF13304"/>
    </source>
</evidence>
<organism evidence="5 7">
    <name type="scientific">Actinomyces oris</name>
    <dbReference type="NCBI Taxonomy" id="544580"/>
    <lineage>
        <taxon>Bacteria</taxon>
        <taxon>Bacillati</taxon>
        <taxon>Actinomycetota</taxon>
        <taxon>Actinomycetes</taxon>
        <taxon>Actinomycetales</taxon>
        <taxon>Actinomycetaceae</taxon>
        <taxon>Actinomyces</taxon>
    </lineage>
</organism>
<dbReference type="InterPro" id="IPR041685">
    <property type="entry name" value="AAA_GajA/Old/RecF-like"/>
</dbReference>
<evidence type="ECO:0000259" key="2">
    <source>
        <dbReference type="Pfam" id="PF13175"/>
    </source>
</evidence>
<dbReference type="Gene3D" id="3.40.50.300">
    <property type="entry name" value="P-loop containing nucleotide triphosphate hydrolases"/>
    <property type="match status" value="2"/>
</dbReference>
<keyword evidence="1" id="KW-0742">SOS response</keyword>
<evidence type="ECO:0000313" key="6">
    <source>
        <dbReference type="Proteomes" id="UP000185736"/>
    </source>
</evidence>
<dbReference type="GO" id="GO:0016887">
    <property type="term" value="F:ATP hydrolysis activity"/>
    <property type="evidence" value="ECO:0007669"/>
    <property type="project" value="InterPro"/>
</dbReference>
<dbReference type="EMBL" id="MSKI01000002">
    <property type="protein sequence ID" value="OLO57286.1"/>
    <property type="molecule type" value="Genomic_DNA"/>
</dbReference>
<evidence type="ECO:0000313" key="7">
    <source>
        <dbReference type="Proteomes" id="UP000186855"/>
    </source>
</evidence>
<dbReference type="PANTHER" id="PTHR32182">
    <property type="entry name" value="DNA REPLICATION AND REPAIR PROTEIN RECF"/>
    <property type="match status" value="1"/>
</dbReference>
<evidence type="ECO:0000256" key="1">
    <source>
        <dbReference type="ARBA" id="ARBA00023236"/>
    </source>
</evidence>
<dbReference type="AlphaFoldDB" id="A0A1Q8W4E2"/>
<dbReference type="GO" id="GO:0005524">
    <property type="term" value="F:ATP binding"/>
    <property type="evidence" value="ECO:0007669"/>
    <property type="project" value="InterPro"/>
</dbReference>
<feature type="domain" description="ATPase AAA-type core" evidence="3">
    <location>
        <begin position="208"/>
        <end position="323"/>
    </location>
</feature>
<dbReference type="PIRSF" id="PIRSF029347">
    <property type="entry name" value="RecF"/>
    <property type="match status" value="1"/>
</dbReference>
<dbReference type="Pfam" id="PF13175">
    <property type="entry name" value="AAA_15"/>
    <property type="match status" value="1"/>
</dbReference>
<dbReference type="RefSeq" id="WP_075249331.1">
    <property type="nucleotide sequence ID" value="NZ_MSGO01000032.1"/>
</dbReference>
<proteinExistence type="predicted"/>
<dbReference type="InterPro" id="IPR003959">
    <property type="entry name" value="ATPase_AAA_core"/>
</dbReference>
<gene>
    <name evidence="5" type="ORF">BKH30_00205</name>
    <name evidence="4" type="ORF">BKH32_07345</name>
</gene>
<evidence type="ECO:0000313" key="5">
    <source>
        <dbReference type="EMBL" id="OLO57286.1"/>
    </source>
</evidence>
<evidence type="ECO:0000313" key="4">
    <source>
        <dbReference type="EMBL" id="OLL14663.1"/>
    </source>
</evidence>
<feature type="domain" description="Endonuclease GajA/Old nuclease/RecF-like AAA" evidence="2">
    <location>
        <begin position="8"/>
        <end position="51"/>
    </location>
</feature>
<dbReference type="GO" id="GO:0009432">
    <property type="term" value="P:SOS response"/>
    <property type="evidence" value="ECO:0007669"/>
    <property type="project" value="UniProtKB-KW"/>
</dbReference>
<dbReference type="InterPro" id="IPR014555">
    <property type="entry name" value="RecF-like"/>
</dbReference>
<dbReference type="GO" id="GO:0000731">
    <property type="term" value="P:DNA synthesis involved in DNA repair"/>
    <property type="evidence" value="ECO:0007669"/>
    <property type="project" value="TreeGrafter"/>
</dbReference>
<dbReference type="InterPro" id="IPR027417">
    <property type="entry name" value="P-loop_NTPase"/>
</dbReference>
<protein>
    <submittedName>
        <fullName evidence="5">Chromosome segregation protein SMC</fullName>
    </submittedName>
</protein>
<dbReference type="EMBL" id="MSGO01000032">
    <property type="protein sequence ID" value="OLL14663.1"/>
    <property type="molecule type" value="Genomic_DNA"/>
</dbReference>
<keyword evidence="1" id="KW-0227">DNA damage</keyword>
<reference evidence="6 7" key="1">
    <citation type="submission" date="2016-12" db="EMBL/GenBank/DDBJ databases">
        <title>Genomic comparison of strains in the 'Actinomyces naeslundii' group.</title>
        <authorList>
            <person name="Mughal S.R."/>
            <person name="Do T."/>
            <person name="Gilbert S.C."/>
            <person name="Witherden E.A."/>
            <person name="Didelot X."/>
            <person name="Beighton D."/>
        </authorList>
    </citation>
    <scope>NUCLEOTIDE SEQUENCE [LARGE SCALE GENOMIC DNA]</scope>
    <source>
        <strain evidence="5 7">S24V</strain>
        <strain evidence="4 6">S64C</strain>
    </source>
</reference>
<dbReference type="Proteomes" id="UP000185736">
    <property type="component" value="Unassembled WGS sequence"/>
</dbReference>